<sequence length="219" mass="22984">MTLRAIVFDFDGLILDTEWPEFQSLSETFDAHGHRVDMEWFRARIGTVSGADWLEELEAAIGETIDRDAVRAARLRRHHELIAAEDALPGITDLIDAAHAAGLGLAVASSSEVPWLEEHLTRLGLHDRFDALVGRDVVGGVGKPAPDVYLAALDRLGVGASEAVALEDSPHGLAAASAAGLACVAIPNRLTAGGDFSAAALVVDSAHALTLDTLAALVA</sequence>
<accession>A0A5Q2RGY9</accession>
<dbReference type="SUPFAM" id="SSF56784">
    <property type="entry name" value="HAD-like"/>
    <property type="match status" value="1"/>
</dbReference>
<dbReference type="KEGG" id="atq:GH723_00955"/>
<dbReference type="PANTHER" id="PTHR18901:SF38">
    <property type="entry name" value="PSEUDOURIDINE-5'-PHOSPHATASE"/>
    <property type="match status" value="1"/>
</dbReference>
<evidence type="ECO:0000313" key="2">
    <source>
        <dbReference type="Proteomes" id="UP000334019"/>
    </source>
</evidence>
<proteinExistence type="predicted"/>
<dbReference type="AlphaFoldDB" id="A0A5Q2RGY9"/>
<evidence type="ECO:0000313" key="1">
    <source>
        <dbReference type="EMBL" id="QGG93791.1"/>
    </source>
</evidence>
<protein>
    <submittedName>
        <fullName evidence="1">HAD-IA family hydrolase</fullName>
    </submittedName>
</protein>
<dbReference type="InterPro" id="IPR023198">
    <property type="entry name" value="PGP-like_dom2"/>
</dbReference>
<gene>
    <name evidence="1" type="ORF">GH723_00955</name>
</gene>
<dbReference type="Gene3D" id="1.10.150.240">
    <property type="entry name" value="Putative phosphatase, domain 2"/>
    <property type="match status" value="1"/>
</dbReference>
<dbReference type="GO" id="GO:0016787">
    <property type="term" value="F:hydrolase activity"/>
    <property type="evidence" value="ECO:0007669"/>
    <property type="project" value="UniProtKB-KW"/>
</dbReference>
<dbReference type="InterPro" id="IPR023214">
    <property type="entry name" value="HAD_sf"/>
</dbReference>
<keyword evidence="1" id="KW-0378">Hydrolase</keyword>
<dbReference type="NCBIfam" id="TIGR01509">
    <property type="entry name" value="HAD-SF-IA-v3"/>
    <property type="match status" value="1"/>
</dbReference>
<name>A0A5Q2RGY9_9ACTN</name>
<dbReference type="InterPro" id="IPR036412">
    <property type="entry name" value="HAD-like_sf"/>
</dbReference>
<dbReference type="InterPro" id="IPR006439">
    <property type="entry name" value="HAD-SF_hydro_IA"/>
</dbReference>
<dbReference type="Proteomes" id="UP000334019">
    <property type="component" value="Chromosome"/>
</dbReference>
<dbReference type="Gene3D" id="3.40.50.1000">
    <property type="entry name" value="HAD superfamily/HAD-like"/>
    <property type="match status" value="1"/>
</dbReference>
<dbReference type="PANTHER" id="PTHR18901">
    <property type="entry name" value="2-DEOXYGLUCOSE-6-PHOSPHATE PHOSPHATASE 2"/>
    <property type="match status" value="1"/>
</dbReference>
<dbReference type="RefSeq" id="WP_153757897.1">
    <property type="nucleotide sequence ID" value="NZ_CP045851.1"/>
</dbReference>
<dbReference type="SFLD" id="SFLDG01129">
    <property type="entry name" value="C1.5:_HAD__Beta-PGM__Phosphata"/>
    <property type="match status" value="1"/>
</dbReference>
<dbReference type="EMBL" id="CP045851">
    <property type="protein sequence ID" value="QGG93791.1"/>
    <property type="molecule type" value="Genomic_DNA"/>
</dbReference>
<organism evidence="1 2">
    <name type="scientific">Actinomarinicola tropica</name>
    <dbReference type="NCBI Taxonomy" id="2789776"/>
    <lineage>
        <taxon>Bacteria</taxon>
        <taxon>Bacillati</taxon>
        <taxon>Actinomycetota</taxon>
        <taxon>Acidimicrobiia</taxon>
        <taxon>Acidimicrobiales</taxon>
        <taxon>Iamiaceae</taxon>
        <taxon>Actinomarinicola</taxon>
    </lineage>
</organism>
<dbReference type="Pfam" id="PF00702">
    <property type="entry name" value="Hydrolase"/>
    <property type="match status" value="1"/>
</dbReference>
<reference evidence="1 2" key="1">
    <citation type="submission" date="2019-11" db="EMBL/GenBank/DDBJ databases">
        <authorList>
            <person name="He Y."/>
        </authorList>
    </citation>
    <scope>NUCLEOTIDE SEQUENCE [LARGE SCALE GENOMIC DNA]</scope>
    <source>
        <strain evidence="1 2">SCSIO 58843</strain>
    </source>
</reference>
<dbReference type="PRINTS" id="PR00413">
    <property type="entry name" value="HADHALOGNASE"/>
</dbReference>
<keyword evidence="2" id="KW-1185">Reference proteome</keyword>
<dbReference type="SFLD" id="SFLDS00003">
    <property type="entry name" value="Haloacid_Dehalogenase"/>
    <property type="match status" value="1"/>
</dbReference>